<organism evidence="2 3">
    <name type="scientific">Synechococcus phage S-CBP4</name>
    <dbReference type="NCBI Taxonomy" id="754059"/>
    <lineage>
        <taxon>Viruses</taxon>
        <taxon>Duplodnaviria</taxon>
        <taxon>Heunggongvirae</taxon>
        <taxon>Uroviricota</taxon>
        <taxon>Caudoviricetes</taxon>
        <taxon>Autographivirales</taxon>
        <taxon>Sechaudvirinae</taxon>
        <taxon>Poseidonvirus</taxon>
        <taxon>Poseidonvirus SCBP4</taxon>
    </lineage>
</organism>
<evidence type="ECO:0000256" key="1">
    <source>
        <dbReference type="SAM" id="MobiDB-lite"/>
    </source>
</evidence>
<evidence type="ECO:0000313" key="3">
    <source>
        <dbReference type="Proteomes" id="UP000297198"/>
    </source>
</evidence>
<feature type="compositionally biased region" description="Basic residues" evidence="1">
    <location>
        <begin position="1"/>
        <end position="18"/>
    </location>
</feature>
<dbReference type="Proteomes" id="UP000297198">
    <property type="component" value="Segment"/>
</dbReference>
<evidence type="ECO:0000313" key="2">
    <source>
        <dbReference type="EMBL" id="AGF91687.1"/>
    </source>
</evidence>
<feature type="region of interest" description="Disordered" evidence="1">
    <location>
        <begin position="1"/>
        <end position="20"/>
    </location>
</feature>
<reference evidence="2 3" key="1">
    <citation type="submission" date="2010-11" db="EMBL/GenBank/DDBJ databases">
        <title>The Genome Sequence of Synechococcus phage S-CBP4.</title>
        <authorList>
            <consortium name="The Broad Institute Genome Sequencing Platform"/>
            <person name="Henn M.R."/>
            <person name="Chen F."/>
            <person name="Wang K."/>
            <person name="Levin J."/>
            <person name="Malboeuf C."/>
            <person name="Casali M."/>
            <person name="Russ C."/>
            <person name="Lennon N."/>
            <person name="Chapman S.B."/>
            <person name="Erlich R."/>
            <person name="Young S.K."/>
            <person name="Yandava C."/>
            <person name="Zeng Q."/>
            <person name="Alvarado L."/>
            <person name="Anderson S."/>
            <person name="Berlin A."/>
            <person name="Chen Z."/>
            <person name="Freedman E."/>
            <person name="Gellesch M."/>
            <person name="Goldberg J."/>
            <person name="Green L."/>
            <person name="Griggs A."/>
            <person name="Gujja S."/>
            <person name="Heilman E.R."/>
            <person name="Heiman D."/>
            <person name="Hollinger A."/>
            <person name="Howarth C."/>
            <person name="Larson L."/>
            <person name="Mehta T."/>
            <person name="Pearson M."/>
            <person name="Roberts A."/>
            <person name="Ryan E."/>
            <person name="Saif S."/>
            <person name="Shea T."/>
            <person name="Shenoy N."/>
            <person name="Sisk P."/>
            <person name="Stolte C."/>
            <person name="Sykes S."/>
            <person name="White J."/>
            <person name="Haas B."/>
            <person name="Nusbaum C."/>
            <person name="Birren B."/>
        </authorList>
    </citation>
    <scope>NUCLEOTIDE SEQUENCE [LARGE SCALE GENOMIC DNA]</scope>
    <source>
        <strain evidence="2 3">S-CBP4</strain>
    </source>
</reference>
<accession>M1PXU6</accession>
<name>M1PXU6_9CAUD</name>
<keyword evidence="3" id="KW-1185">Reference proteome</keyword>
<dbReference type="EMBL" id="HM559717">
    <property type="protein sequence ID" value="AGF91687.1"/>
    <property type="molecule type" value="Genomic_DNA"/>
</dbReference>
<gene>
    <name evidence="2" type="ORF">SVPG_00003</name>
</gene>
<proteinExistence type="predicted"/>
<sequence length="65" mass="7913">MSRTNRKQPLRNQFRHPKTTNELKQIRVANDYYDSEYKVSTRKRYIPTAWDDITASSIYQNDHHQ</sequence>
<protein>
    <submittedName>
        <fullName evidence="2">Uncharacterized protein</fullName>
    </submittedName>
</protein>